<evidence type="ECO:0000256" key="1">
    <source>
        <dbReference type="SAM" id="MobiDB-lite"/>
    </source>
</evidence>
<protein>
    <submittedName>
        <fullName evidence="2">Uncharacterized protein</fullName>
    </submittedName>
</protein>
<organism evidence="2 3">
    <name type="scientific">Polyplax serrata</name>
    <name type="common">Common mouse louse</name>
    <dbReference type="NCBI Taxonomy" id="468196"/>
    <lineage>
        <taxon>Eukaryota</taxon>
        <taxon>Metazoa</taxon>
        <taxon>Ecdysozoa</taxon>
        <taxon>Arthropoda</taxon>
        <taxon>Hexapoda</taxon>
        <taxon>Insecta</taxon>
        <taxon>Pterygota</taxon>
        <taxon>Neoptera</taxon>
        <taxon>Paraneoptera</taxon>
        <taxon>Psocodea</taxon>
        <taxon>Troctomorpha</taxon>
        <taxon>Phthiraptera</taxon>
        <taxon>Anoplura</taxon>
        <taxon>Polyplacidae</taxon>
        <taxon>Polyplax</taxon>
    </lineage>
</organism>
<evidence type="ECO:0000313" key="2">
    <source>
        <dbReference type="EMBL" id="KAK6623527.1"/>
    </source>
</evidence>
<dbReference type="AlphaFoldDB" id="A0AAN8PCX6"/>
<sequence length="76" mass="9197">MRRRNLSEEWAKSTKNALGEIRKTERNEKLTEDSTGREERHDDEQGEKLKDGDVQRNRRPRWMKNDERMKKNGNNL</sequence>
<dbReference type="Proteomes" id="UP001372834">
    <property type="component" value="Unassembled WGS sequence"/>
</dbReference>
<dbReference type="EMBL" id="JAWJWE010000038">
    <property type="protein sequence ID" value="KAK6623527.1"/>
    <property type="molecule type" value="Genomic_DNA"/>
</dbReference>
<gene>
    <name evidence="2" type="ORF">RUM43_009379</name>
</gene>
<feature type="compositionally biased region" description="Basic and acidic residues" evidence="1">
    <location>
        <begin position="20"/>
        <end position="56"/>
    </location>
</feature>
<feature type="compositionally biased region" description="Basic and acidic residues" evidence="1">
    <location>
        <begin position="1"/>
        <end position="12"/>
    </location>
</feature>
<feature type="region of interest" description="Disordered" evidence="1">
    <location>
        <begin position="1"/>
        <end position="76"/>
    </location>
</feature>
<comment type="caution">
    <text evidence="2">The sequence shown here is derived from an EMBL/GenBank/DDBJ whole genome shotgun (WGS) entry which is preliminary data.</text>
</comment>
<accession>A0AAN8PCX6</accession>
<name>A0AAN8PCX6_POLSC</name>
<reference evidence="2 3" key="1">
    <citation type="submission" date="2023-10" db="EMBL/GenBank/DDBJ databases">
        <title>Genomes of two closely related lineages of the louse Polyplax serrata with different host specificities.</title>
        <authorList>
            <person name="Martinu J."/>
            <person name="Tarabai H."/>
            <person name="Stefka J."/>
            <person name="Hypsa V."/>
        </authorList>
    </citation>
    <scope>NUCLEOTIDE SEQUENCE [LARGE SCALE GENOMIC DNA]</scope>
    <source>
        <strain evidence="2">HR10_N</strain>
    </source>
</reference>
<evidence type="ECO:0000313" key="3">
    <source>
        <dbReference type="Proteomes" id="UP001372834"/>
    </source>
</evidence>
<proteinExistence type="predicted"/>